<keyword evidence="3" id="KW-0964">Secreted</keyword>
<feature type="signal peptide" evidence="5">
    <location>
        <begin position="1"/>
        <end position="20"/>
    </location>
</feature>
<dbReference type="InterPro" id="IPR000118">
    <property type="entry name" value="Granulin"/>
</dbReference>
<dbReference type="Proteomes" id="UP000265000">
    <property type="component" value="Unplaced"/>
</dbReference>
<dbReference type="Ensembl" id="ENSFHET00000018623.1">
    <property type="protein sequence ID" value="ENSFHEP00000028722.1"/>
    <property type="gene ID" value="ENSFHEG00000013049.1"/>
</dbReference>
<keyword evidence="5" id="KW-0732">Signal</keyword>
<dbReference type="InterPro" id="IPR039036">
    <property type="entry name" value="Granulin_fam"/>
</dbReference>
<keyword evidence="4" id="KW-1015">Disulfide bond</keyword>
<evidence type="ECO:0000313" key="7">
    <source>
        <dbReference type="Ensembl" id="ENSFHEP00000028722.1"/>
    </source>
</evidence>
<keyword evidence="8" id="KW-1185">Reference proteome</keyword>
<dbReference type="InterPro" id="IPR037277">
    <property type="entry name" value="Granulin_sf"/>
</dbReference>
<dbReference type="SUPFAM" id="SSF57277">
    <property type="entry name" value="Granulin repeat"/>
    <property type="match status" value="1"/>
</dbReference>
<organism evidence="7 8">
    <name type="scientific">Fundulus heteroclitus</name>
    <name type="common">Killifish</name>
    <name type="synonym">Mummichog</name>
    <dbReference type="NCBI Taxonomy" id="8078"/>
    <lineage>
        <taxon>Eukaryota</taxon>
        <taxon>Metazoa</taxon>
        <taxon>Chordata</taxon>
        <taxon>Craniata</taxon>
        <taxon>Vertebrata</taxon>
        <taxon>Euteleostomi</taxon>
        <taxon>Actinopterygii</taxon>
        <taxon>Neopterygii</taxon>
        <taxon>Teleostei</taxon>
        <taxon>Neoteleostei</taxon>
        <taxon>Acanthomorphata</taxon>
        <taxon>Ovalentaria</taxon>
        <taxon>Atherinomorphae</taxon>
        <taxon>Cyprinodontiformes</taxon>
        <taxon>Fundulidae</taxon>
        <taxon>Fundulus</taxon>
    </lineage>
</organism>
<dbReference type="GO" id="GO:0005576">
    <property type="term" value="C:extracellular region"/>
    <property type="evidence" value="ECO:0007669"/>
    <property type="project" value="UniProtKB-SubCell"/>
</dbReference>
<dbReference type="SMART" id="SM00277">
    <property type="entry name" value="GRAN"/>
    <property type="match status" value="2"/>
</dbReference>
<feature type="domain" description="Granulins" evidence="6">
    <location>
        <begin position="54"/>
        <end position="67"/>
    </location>
</feature>
<dbReference type="PANTHER" id="PTHR12274">
    <property type="entry name" value="GRANULIN"/>
    <property type="match status" value="1"/>
</dbReference>
<proteinExistence type="inferred from homology"/>
<dbReference type="Gene3D" id="2.10.25.160">
    <property type="entry name" value="Granulin"/>
    <property type="match status" value="2"/>
</dbReference>
<dbReference type="Pfam" id="PF00396">
    <property type="entry name" value="Granulin"/>
    <property type="match status" value="2"/>
</dbReference>
<comment type="similarity">
    <text evidence="2">Belongs to the granulin family.</text>
</comment>
<evidence type="ECO:0000256" key="5">
    <source>
        <dbReference type="SAM" id="SignalP"/>
    </source>
</evidence>
<dbReference type="AlphaFoldDB" id="A0A3Q2QPH2"/>
<reference evidence="7" key="2">
    <citation type="submission" date="2025-09" db="UniProtKB">
        <authorList>
            <consortium name="Ensembl"/>
        </authorList>
    </citation>
    <scope>IDENTIFICATION</scope>
</reference>
<protein>
    <submittedName>
        <fullName evidence="7">Granulins</fullName>
    </submittedName>
</protein>
<name>A0A3Q2QPH2_FUNHE</name>
<evidence type="ECO:0000313" key="8">
    <source>
        <dbReference type="Proteomes" id="UP000265000"/>
    </source>
</evidence>
<evidence type="ECO:0000256" key="1">
    <source>
        <dbReference type="ARBA" id="ARBA00004613"/>
    </source>
</evidence>
<feature type="domain" description="Granulins" evidence="6">
    <location>
        <begin position="160"/>
        <end position="173"/>
    </location>
</feature>
<dbReference type="PANTHER" id="PTHR12274:SF3">
    <property type="entry name" value="PROGRANULIN"/>
    <property type="match status" value="1"/>
</dbReference>
<feature type="chain" id="PRO_5018654930" evidence="5">
    <location>
        <begin position="21"/>
        <end position="211"/>
    </location>
</feature>
<accession>A0A3Q2QPH2</accession>
<evidence type="ECO:0000259" key="6">
    <source>
        <dbReference type="PROSITE" id="PS00799"/>
    </source>
</evidence>
<dbReference type="PROSITE" id="PS00799">
    <property type="entry name" value="GRANULINS"/>
    <property type="match status" value="2"/>
</dbReference>
<evidence type="ECO:0000256" key="2">
    <source>
        <dbReference type="ARBA" id="ARBA00010093"/>
    </source>
</evidence>
<comment type="subcellular location">
    <subcellularLocation>
        <location evidence="1">Secreted</location>
    </subcellularLocation>
</comment>
<dbReference type="GeneTree" id="ENSGT00470000042293"/>
<sequence length="211" mass="23012">MPGITLWLCAGAFLWGSALCDIKCPDGTPCADLSTCCQTAQGYGCCPYPKAVCCADHSHCCPSGYSCNLAAQTCVKQSQPWISIPMAKKVTAEAPSSPALSLIPSEEVKNNDNNNNYVPDQIKSTVVHCDNYYVCPDGTTCCRHPAGAWFCCIYSPGRCCLDGYHCCPYGYDCDFTYTHCIRGGLRYPFYYKPALSSVPASQLSRKQNRGR</sequence>
<reference evidence="7" key="1">
    <citation type="submission" date="2025-08" db="UniProtKB">
        <authorList>
            <consortium name="Ensembl"/>
        </authorList>
    </citation>
    <scope>IDENTIFICATION</scope>
</reference>
<evidence type="ECO:0000256" key="3">
    <source>
        <dbReference type="ARBA" id="ARBA00022525"/>
    </source>
</evidence>
<evidence type="ECO:0000256" key="4">
    <source>
        <dbReference type="ARBA" id="ARBA00023157"/>
    </source>
</evidence>